<dbReference type="Pfam" id="PF03658">
    <property type="entry name" value="Ub-RnfH"/>
    <property type="match status" value="1"/>
</dbReference>
<proteinExistence type="inferred from homology"/>
<evidence type="ECO:0000313" key="4">
    <source>
        <dbReference type="EMBL" id="MBZ1349194.1"/>
    </source>
</evidence>
<keyword evidence="5" id="KW-1185">Reference proteome</keyword>
<dbReference type="InterPro" id="IPR005346">
    <property type="entry name" value="RnfH"/>
</dbReference>
<accession>A0A953N6V9</accession>
<dbReference type="InterPro" id="IPR037021">
    <property type="entry name" value="RnfH_sf"/>
</dbReference>
<dbReference type="EMBL" id="JAHXRI010000001">
    <property type="protein sequence ID" value="MBZ1349194.1"/>
    <property type="molecule type" value="Genomic_DNA"/>
</dbReference>
<protein>
    <recommendedName>
        <fullName evidence="2">UPF0125 protein KZZ10_00915</fullName>
    </recommendedName>
</protein>
<dbReference type="PANTHER" id="PTHR37483:SF1">
    <property type="entry name" value="UPF0125 PROTEIN RATB"/>
    <property type="match status" value="1"/>
</dbReference>
<evidence type="ECO:0000256" key="3">
    <source>
        <dbReference type="SAM" id="MobiDB-lite"/>
    </source>
</evidence>
<feature type="region of interest" description="Disordered" evidence="3">
    <location>
        <begin position="96"/>
        <end position="116"/>
    </location>
</feature>
<dbReference type="InterPro" id="IPR016155">
    <property type="entry name" value="Mopterin_synth/thiamin_S_b"/>
</dbReference>
<dbReference type="SUPFAM" id="SSF54285">
    <property type="entry name" value="MoaD/ThiS"/>
    <property type="match status" value="1"/>
</dbReference>
<dbReference type="RefSeq" id="WP_259659608.1">
    <property type="nucleotide sequence ID" value="NZ_JAHXRI010000001.1"/>
</dbReference>
<dbReference type="AlphaFoldDB" id="A0A953N6V9"/>
<comment type="caution">
    <text evidence="4">The sequence shown here is derived from an EMBL/GenBank/DDBJ whole genome shotgun (WGS) entry which is preliminary data.</text>
</comment>
<dbReference type="PANTHER" id="PTHR37483">
    <property type="entry name" value="UPF0125 PROTEIN RATB"/>
    <property type="match status" value="1"/>
</dbReference>
<gene>
    <name evidence="4" type="ORF">KZZ10_00915</name>
</gene>
<feature type="compositionally biased region" description="Basic residues" evidence="3">
    <location>
        <begin position="96"/>
        <end position="106"/>
    </location>
</feature>
<sequence>MSLPSLPGTLIQVTVCYALAQSCREVTLMLAKGSLVQDALSRAREHSGFGMLVDEAVTFGIFGVKCDLCALLSDGDRVELYRALVVEPKVARRRRAAHRQKVRQTKNRVPIADRTV</sequence>
<comment type="similarity">
    <text evidence="1 2">Belongs to the UPF0125 (RnfH) family.</text>
</comment>
<reference evidence="4" key="1">
    <citation type="submission" date="2021-07" db="EMBL/GenBank/DDBJ databases">
        <title>New genus and species of the family Alcaligenaceae.</title>
        <authorList>
            <person name="Hahn M.W."/>
        </authorList>
    </citation>
    <scope>NUCLEOTIDE SEQUENCE</scope>
    <source>
        <strain evidence="4">LF4-65</strain>
    </source>
</reference>
<organism evidence="4 5">
    <name type="scientific">Zwartia hollandica</name>
    <dbReference type="NCBI Taxonomy" id="324606"/>
    <lineage>
        <taxon>Bacteria</taxon>
        <taxon>Pseudomonadati</taxon>
        <taxon>Pseudomonadota</taxon>
        <taxon>Betaproteobacteria</taxon>
        <taxon>Burkholderiales</taxon>
        <taxon>Alcaligenaceae</taxon>
        <taxon>Zwartia</taxon>
    </lineage>
</organism>
<dbReference type="Proteomes" id="UP000739565">
    <property type="component" value="Unassembled WGS sequence"/>
</dbReference>
<evidence type="ECO:0000256" key="2">
    <source>
        <dbReference type="HAMAP-Rule" id="MF_00460"/>
    </source>
</evidence>
<dbReference type="Gene3D" id="3.10.20.280">
    <property type="entry name" value="RnfH-like"/>
    <property type="match status" value="1"/>
</dbReference>
<evidence type="ECO:0000256" key="1">
    <source>
        <dbReference type="ARBA" id="ARBA00010645"/>
    </source>
</evidence>
<dbReference type="HAMAP" id="MF_00460">
    <property type="entry name" value="UPF0125_RnfH"/>
    <property type="match status" value="1"/>
</dbReference>
<name>A0A953N6V9_9BURK</name>
<evidence type="ECO:0000313" key="5">
    <source>
        <dbReference type="Proteomes" id="UP000739565"/>
    </source>
</evidence>